<feature type="compositionally biased region" description="Basic and acidic residues" evidence="1">
    <location>
        <begin position="12"/>
        <end position="36"/>
    </location>
</feature>
<dbReference type="EMBL" id="JACXVP010000012">
    <property type="protein sequence ID" value="KAG5571502.1"/>
    <property type="molecule type" value="Genomic_DNA"/>
</dbReference>
<dbReference type="PANTHER" id="PTHR35022:SF29">
    <property type="entry name" value="EXTENSIN-LIKE"/>
    <property type="match status" value="1"/>
</dbReference>
<dbReference type="InterPro" id="IPR053348">
    <property type="entry name" value="KPLCE"/>
</dbReference>
<feature type="region of interest" description="Disordered" evidence="1">
    <location>
        <begin position="1"/>
        <end position="36"/>
    </location>
</feature>
<keyword evidence="3" id="KW-1185">Reference proteome</keyword>
<evidence type="ECO:0000313" key="3">
    <source>
        <dbReference type="Proteomes" id="UP000824120"/>
    </source>
</evidence>
<name>A0A9J5W942_SOLCO</name>
<gene>
    <name evidence="2" type="ORF">H5410_061268</name>
</gene>
<evidence type="ECO:0000256" key="1">
    <source>
        <dbReference type="SAM" id="MobiDB-lite"/>
    </source>
</evidence>
<dbReference type="Proteomes" id="UP000824120">
    <property type="component" value="Chromosome 12"/>
</dbReference>
<dbReference type="PANTHER" id="PTHR35022">
    <property type="entry name" value="G_PROTEIN_RECEP_F1_2 DOMAIN-CONTAINING PROTEIN"/>
    <property type="match status" value="1"/>
</dbReference>
<sequence>MEYKVSTLPKNDYNKKPSVPEDSYKKELSVSKDNDYKVPTVPKEEYKVPSLPKNDYYKKPSAPKDNYKKVSFVPFVPDVPSVPKQEYKVPSLPKSDYYQKPSLLEDNYKKIRTRKCHLFQRYPQYLNKNTRCLICQRMTITRKKLVLEDNYKKVLSALEVPLVSKQEYKVHSFSKNDYFKKPSPSPSPPLLPITTTSIL</sequence>
<reference evidence="2 3" key="1">
    <citation type="submission" date="2020-09" db="EMBL/GenBank/DDBJ databases">
        <title>De no assembly of potato wild relative species, Solanum commersonii.</title>
        <authorList>
            <person name="Cho K."/>
        </authorList>
    </citation>
    <scope>NUCLEOTIDE SEQUENCE [LARGE SCALE GENOMIC DNA]</scope>
    <source>
        <strain evidence="2">LZ3.2</strain>
        <tissue evidence="2">Leaf</tissue>
    </source>
</reference>
<dbReference type="OrthoDB" id="429020at2759"/>
<feature type="region of interest" description="Disordered" evidence="1">
    <location>
        <begin position="180"/>
        <end position="199"/>
    </location>
</feature>
<accession>A0A9J5W942</accession>
<proteinExistence type="predicted"/>
<dbReference type="AlphaFoldDB" id="A0A9J5W942"/>
<evidence type="ECO:0000313" key="2">
    <source>
        <dbReference type="EMBL" id="KAG5571502.1"/>
    </source>
</evidence>
<comment type="caution">
    <text evidence="2">The sequence shown here is derived from an EMBL/GenBank/DDBJ whole genome shotgun (WGS) entry which is preliminary data.</text>
</comment>
<organism evidence="2 3">
    <name type="scientific">Solanum commersonii</name>
    <name type="common">Commerson's wild potato</name>
    <name type="synonym">Commerson's nightshade</name>
    <dbReference type="NCBI Taxonomy" id="4109"/>
    <lineage>
        <taxon>Eukaryota</taxon>
        <taxon>Viridiplantae</taxon>
        <taxon>Streptophyta</taxon>
        <taxon>Embryophyta</taxon>
        <taxon>Tracheophyta</taxon>
        <taxon>Spermatophyta</taxon>
        <taxon>Magnoliopsida</taxon>
        <taxon>eudicotyledons</taxon>
        <taxon>Gunneridae</taxon>
        <taxon>Pentapetalae</taxon>
        <taxon>asterids</taxon>
        <taxon>lamiids</taxon>
        <taxon>Solanales</taxon>
        <taxon>Solanaceae</taxon>
        <taxon>Solanoideae</taxon>
        <taxon>Solaneae</taxon>
        <taxon>Solanum</taxon>
    </lineage>
</organism>
<protein>
    <submittedName>
        <fullName evidence="2">Uncharacterized protein</fullName>
    </submittedName>
</protein>